<reference evidence="2 4" key="1">
    <citation type="submission" date="2015-11" db="EMBL/GenBank/DDBJ databases">
        <title>Genomic analysis of 38 Legionella species identifies large and diverse effector repertoires.</title>
        <authorList>
            <person name="Burstein D."/>
            <person name="Amaro F."/>
            <person name="Zusman T."/>
            <person name="Lifshitz Z."/>
            <person name="Cohen O."/>
            <person name="Gilbert J.A."/>
            <person name="Pupko T."/>
            <person name="Shuman H.A."/>
            <person name="Segal G."/>
        </authorList>
    </citation>
    <scope>NUCLEOTIDE SEQUENCE [LARGE SCALE GENOMIC DNA]</scope>
    <source>
        <strain evidence="2 4">ATCC 43877</strain>
    </source>
</reference>
<dbReference type="Proteomes" id="UP000254040">
    <property type="component" value="Unassembled WGS sequence"/>
</dbReference>
<sequence>MVTFRRDYTPGGTYFFTLVLNNRKSQLLTSQINLLGEAFRKVKQKYPFCTEAIVVLPDHIHTVWKLPDNDFNYSLRWHQIKSNFTKSLIKEHVKIIKDQRGEYSLWQRRFWEHRIRDESDLQSHIDYIHFNPVKHGYVTSAKEWPYSSFHRYVQNGTLPENWGSDGAHGEFGE</sequence>
<dbReference type="STRING" id="39962.Lmor_0871"/>
<dbReference type="NCBIfam" id="NF047646">
    <property type="entry name" value="REP_Tyr_transpos"/>
    <property type="match status" value="1"/>
</dbReference>
<dbReference type="InterPro" id="IPR052715">
    <property type="entry name" value="RAYT_transposase"/>
</dbReference>
<evidence type="ECO:0000259" key="1">
    <source>
        <dbReference type="SMART" id="SM01321"/>
    </source>
</evidence>
<protein>
    <submittedName>
        <fullName evidence="2">Transposase IS200 like protein</fullName>
    </submittedName>
    <submittedName>
        <fullName evidence="3">Transposase and inactivated derivatives</fullName>
    </submittedName>
</protein>
<evidence type="ECO:0000313" key="2">
    <source>
        <dbReference type="EMBL" id="KTD35424.1"/>
    </source>
</evidence>
<dbReference type="GO" id="GO:0004803">
    <property type="term" value="F:transposase activity"/>
    <property type="evidence" value="ECO:0007669"/>
    <property type="project" value="InterPro"/>
</dbReference>
<dbReference type="RefSeq" id="WP_028383551.1">
    <property type="nucleotide sequence ID" value="NZ_CAAAJG010000002.1"/>
</dbReference>
<dbReference type="Proteomes" id="UP000054985">
    <property type="component" value="Unassembled WGS sequence"/>
</dbReference>
<dbReference type="InterPro" id="IPR002686">
    <property type="entry name" value="Transposase_17"/>
</dbReference>
<organism evidence="3 5">
    <name type="scientific">Legionella moravica</name>
    <dbReference type="NCBI Taxonomy" id="39962"/>
    <lineage>
        <taxon>Bacteria</taxon>
        <taxon>Pseudomonadati</taxon>
        <taxon>Pseudomonadota</taxon>
        <taxon>Gammaproteobacteria</taxon>
        <taxon>Legionellales</taxon>
        <taxon>Legionellaceae</taxon>
        <taxon>Legionella</taxon>
    </lineage>
</organism>
<gene>
    <name evidence="2" type="ORF">Lmor_0871</name>
    <name evidence="3" type="ORF">NCTC12239_00927</name>
</gene>
<dbReference type="GO" id="GO:0043565">
    <property type="term" value="F:sequence-specific DNA binding"/>
    <property type="evidence" value="ECO:0007669"/>
    <property type="project" value="TreeGrafter"/>
</dbReference>
<dbReference type="PANTHER" id="PTHR36966">
    <property type="entry name" value="REP-ASSOCIATED TYROSINE TRANSPOSASE"/>
    <property type="match status" value="1"/>
</dbReference>
<dbReference type="AlphaFoldDB" id="A0A378JY99"/>
<dbReference type="Gene3D" id="3.30.70.1290">
    <property type="entry name" value="Transposase IS200-like"/>
    <property type="match status" value="1"/>
</dbReference>
<reference evidence="3 5" key="2">
    <citation type="submission" date="2018-06" db="EMBL/GenBank/DDBJ databases">
        <authorList>
            <consortium name="Pathogen Informatics"/>
            <person name="Doyle S."/>
        </authorList>
    </citation>
    <scope>NUCLEOTIDE SEQUENCE [LARGE SCALE GENOMIC DNA]</scope>
    <source>
        <strain evidence="3 5">NCTC12239</strain>
    </source>
</reference>
<proteinExistence type="predicted"/>
<dbReference type="OrthoDB" id="9794403at2"/>
<accession>A0A378JY99</accession>
<evidence type="ECO:0000313" key="5">
    <source>
        <dbReference type="Proteomes" id="UP000254040"/>
    </source>
</evidence>
<dbReference type="SMART" id="SM01321">
    <property type="entry name" value="Y1_Tnp"/>
    <property type="match status" value="1"/>
</dbReference>
<evidence type="ECO:0000313" key="4">
    <source>
        <dbReference type="Proteomes" id="UP000054985"/>
    </source>
</evidence>
<name>A0A378JY99_9GAMM</name>
<dbReference type="Pfam" id="PF01797">
    <property type="entry name" value="Y1_Tnp"/>
    <property type="match status" value="1"/>
</dbReference>
<dbReference type="EMBL" id="LNYN01000014">
    <property type="protein sequence ID" value="KTD35424.1"/>
    <property type="molecule type" value="Genomic_DNA"/>
</dbReference>
<feature type="domain" description="Transposase IS200-like" evidence="1">
    <location>
        <begin position="9"/>
        <end position="131"/>
    </location>
</feature>
<dbReference type="EMBL" id="UGOG01000001">
    <property type="protein sequence ID" value="STX62009.1"/>
    <property type="molecule type" value="Genomic_DNA"/>
</dbReference>
<dbReference type="GO" id="GO:0006313">
    <property type="term" value="P:DNA transposition"/>
    <property type="evidence" value="ECO:0007669"/>
    <property type="project" value="InterPro"/>
</dbReference>
<dbReference type="SUPFAM" id="SSF143422">
    <property type="entry name" value="Transposase IS200-like"/>
    <property type="match status" value="1"/>
</dbReference>
<dbReference type="PANTHER" id="PTHR36966:SF1">
    <property type="entry name" value="REP-ASSOCIATED TYROSINE TRANSPOSASE"/>
    <property type="match status" value="1"/>
</dbReference>
<dbReference type="InterPro" id="IPR036515">
    <property type="entry name" value="Transposase_17_sf"/>
</dbReference>
<keyword evidence="4" id="KW-1185">Reference proteome</keyword>
<evidence type="ECO:0000313" key="3">
    <source>
        <dbReference type="EMBL" id="STX62009.1"/>
    </source>
</evidence>